<keyword evidence="3" id="KW-1185">Reference proteome</keyword>
<accession>A0A6A5TZ26</accession>
<sequence>MTMMVLYQRHFAASNNIIDNPPPPTMTSIHPSPLPAKVRGTPTRKHHSRPTPHPSRLLRDRAICNKRAVSPPTVRLPTLTLQPLAGTAANLPLRPFWFVHHARFGAIPSNAMLRTRKIHSFERWDKAGRMPPAANQRRRPAGE</sequence>
<feature type="region of interest" description="Disordered" evidence="1">
    <location>
        <begin position="28"/>
        <end position="56"/>
    </location>
</feature>
<reference evidence="2" key="1">
    <citation type="journal article" date="2020" name="Stud. Mycol.">
        <title>101 Dothideomycetes genomes: a test case for predicting lifestyles and emergence of pathogens.</title>
        <authorList>
            <person name="Haridas S."/>
            <person name="Albert R."/>
            <person name="Binder M."/>
            <person name="Bloem J."/>
            <person name="Labutti K."/>
            <person name="Salamov A."/>
            <person name="Andreopoulos B."/>
            <person name="Baker S."/>
            <person name="Barry K."/>
            <person name="Bills G."/>
            <person name="Bluhm B."/>
            <person name="Cannon C."/>
            <person name="Castanera R."/>
            <person name="Culley D."/>
            <person name="Daum C."/>
            <person name="Ezra D."/>
            <person name="Gonzalez J."/>
            <person name="Henrissat B."/>
            <person name="Kuo A."/>
            <person name="Liang C."/>
            <person name="Lipzen A."/>
            <person name="Lutzoni F."/>
            <person name="Magnuson J."/>
            <person name="Mondo S."/>
            <person name="Nolan M."/>
            <person name="Ohm R."/>
            <person name="Pangilinan J."/>
            <person name="Park H.-J."/>
            <person name="Ramirez L."/>
            <person name="Alfaro M."/>
            <person name="Sun H."/>
            <person name="Tritt A."/>
            <person name="Yoshinaga Y."/>
            <person name="Zwiers L.-H."/>
            <person name="Turgeon B."/>
            <person name="Goodwin S."/>
            <person name="Spatafora J."/>
            <person name="Crous P."/>
            <person name="Grigoriev I."/>
        </authorList>
    </citation>
    <scope>NUCLEOTIDE SEQUENCE</scope>
    <source>
        <strain evidence="2">CBS 675.92</strain>
    </source>
</reference>
<evidence type="ECO:0000313" key="3">
    <source>
        <dbReference type="Proteomes" id="UP000800035"/>
    </source>
</evidence>
<name>A0A6A5TZ26_9PLEO</name>
<dbReference type="EMBL" id="ML976988">
    <property type="protein sequence ID" value="KAF1957891.1"/>
    <property type="molecule type" value="Genomic_DNA"/>
</dbReference>
<organism evidence="2 3">
    <name type="scientific">Byssothecium circinans</name>
    <dbReference type="NCBI Taxonomy" id="147558"/>
    <lineage>
        <taxon>Eukaryota</taxon>
        <taxon>Fungi</taxon>
        <taxon>Dikarya</taxon>
        <taxon>Ascomycota</taxon>
        <taxon>Pezizomycotina</taxon>
        <taxon>Dothideomycetes</taxon>
        <taxon>Pleosporomycetidae</taxon>
        <taxon>Pleosporales</taxon>
        <taxon>Massarineae</taxon>
        <taxon>Massarinaceae</taxon>
        <taxon>Byssothecium</taxon>
    </lineage>
</organism>
<dbReference type="AlphaFoldDB" id="A0A6A5TZ26"/>
<gene>
    <name evidence="2" type="ORF">CC80DRAFT_36028</name>
</gene>
<evidence type="ECO:0000313" key="2">
    <source>
        <dbReference type="EMBL" id="KAF1957891.1"/>
    </source>
</evidence>
<evidence type="ECO:0000256" key="1">
    <source>
        <dbReference type="SAM" id="MobiDB-lite"/>
    </source>
</evidence>
<dbReference type="Proteomes" id="UP000800035">
    <property type="component" value="Unassembled WGS sequence"/>
</dbReference>
<proteinExistence type="predicted"/>
<protein>
    <submittedName>
        <fullName evidence="2">Uncharacterized protein</fullName>
    </submittedName>
</protein>